<dbReference type="PANTHER" id="PTHR15629">
    <property type="entry name" value="SH3YL1 PROTEIN"/>
    <property type="match status" value="1"/>
</dbReference>
<feature type="domain" description="Ysc84 actin-binding" evidence="2">
    <location>
        <begin position="175"/>
        <end position="302"/>
    </location>
</feature>
<feature type="region of interest" description="Disordered" evidence="1">
    <location>
        <begin position="1"/>
        <end position="36"/>
    </location>
</feature>
<dbReference type="EMBL" id="MU856840">
    <property type="protein sequence ID" value="KAK4158303.1"/>
    <property type="molecule type" value="Genomic_DNA"/>
</dbReference>
<feature type="region of interest" description="Disordered" evidence="1">
    <location>
        <begin position="504"/>
        <end position="573"/>
    </location>
</feature>
<dbReference type="AlphaFoldDB" id="A0AAN7A1S3"/>
<dbReference type="InterPro" id="IPR051702">
    <property type="entry name" value="SH3_domain_YSC84-like"/>
</dbReference>
<keyword evidence="4" id="KW-1185">Reference proteome</keyword>
<name>A0AAN7A1S3_9PEZI</name>
<evidence type="ECO:0000313" key="3">
    <source>
        <dbReference type="EMBL" id="KAK4158303.1"/>
    </source>
</evidence>
<feature type="compositionally biased region" description="Polar residues" evidence="1">
    <location>
        <begin position="615"/>
        <end position="626"/>
    </location>
</feature>
<feature type="compositionally biased region" description="Polar residues" evidence="1">
    <location>
        <begin position="558"/>
        <end position="572"/>
    </location>
</feature>
<dbReference type="InterPro" id="IPR007461">
    <property type="entry name" value="Ysc84_actin-binding"/>
</dbReference>
<dbReference type="Pfam" id="PF04366">
    <property type="entry name" value="Ysc84"/>
    <property type="match status" value="1"/>
</dbReference>
<feature type="compositionally biased region" description="Low complexity" evidence="1">
    <location>
        <begin position="23"/>
        <end position="36"/>
    </location>
</feature>
<reference evidence="3" key="2">
    <citation type="submission" date="2023-05" db="EMBL/GenBank/DDBJ databases">
        <authorList>
            <consortium name="Lawrence Berkeley National Laboratory"/>
            <person name="Steindorff A."/>
            <person name="Hensen N."/>
            <person name="Bonometti L."/>
            <person name="Westerberg I."/>
            <person name="Brannstrom I.O."/>
            <person name="Guillou S."/>
            <person name="Cros-Aarteil S."/>
            <person name="Calhoun S."/>
            <person name="Haridas S."/>
            <person name="Kuo A."/>
            <person name="Mondo S."/>
            <person name="Pangilinan J."/>
            <person name="Riley R."/>
            <person name="Labutti K."/>
            <person name="Andreopoulos B."/>
            <person name="Lipzen A."/>
            <person name="Chen C."/>
            <person name="Yanf M."/>
            <person name="Daum C."/>
            <person name="Ng V."/>
            <person name="Clum A."/>
            <person name="Ohm R."/>
            <person name="Martin F."/>
            <person name="Silar P."/>
            <person name="Natvig D."/>
            <person name="Lalanne C."/>
            <person name="Gautier V."/>
            <person name="Ament-Velasquez S.L."/>
            <person name="Kruys A."/>
            <person name="Hutchinson M.I."/>
            <person name="Powell A.J."/>
            <person name="Barry K."/>
            <person name="Miller A.N."/>
            <person name="Grigoriev I.V."/>
            <person name="Debuchy R."/>
            <person name="Gladieux P."/>
            <person name="Thoren M.H."/>
            <person name="Johannesson H."/>
        </authorList>
    </citation>
    <scope>NUCLEOTIDE SEQUENCE</scope>
    <source>
        <strain evidence="3">CBS 538.74</strain>
    </source>
</reference>
<feature type="compositionally biased region" description="Acidic residues" evidence="1">
    <location>
        <begin position="534"/>
        <end position="552"/>
    </location>
</feature>
<dbReference type="GO" id="GO:0035091">
    <property type="term" value="F:phosphatidylinositol binding"/>
    <property type="evidence" value="ECO:0007669"/>
    <property type="project" value="TreeGrafter"/>
</dbReference>
<dbReference type="Proteomes" id="UP001302745">
    <property type="component" value="Unassembled WGS sequence"/>
</dbReference>
<gene>
    <name evidence="3" type="ORF">C8A00DRAFT_39492</name>
</gene>
<sequence>MHRVSALLPSWDRSRQSSPPVPSSSSPALSRNSNARNSGALDRVFGWAEKIVPANRNSTSTPTPAAPTRYGRETYWPTTLDKECDKAARIIKSFCFDGCLAPESEKTDTNTTDPTSTPIHVTKKIPPRIIQNAVGLAVFSCMRSGLWMSGSGGAGLITARKADGTWSPPSAIILHTAELAFVMGVDIYDCVLVINSVQTLEFFTRPRLILGADVSLAVGPLVAAGAPDPEIKWREISETVLTYVKARGKHQAVQLDGSLVTERGNENEKFYCAGVTILDVLAGNIPKDVPEMRPLFEVIKAAEGRSDYDKTLMDWLAQQPAPGDAVIASPRESVASPLKQAFGVPDAGDPDPFGVIGLEMAGIEIREAGTKLRPISTQFEYQPSPTSPLFGRFSRQSIDTFVSRSNRGSCMSARTQATAATDACTQTDVASTAGTSYSRANSDDGKESVERLPTVVEPEEVDYTKVDTSILERLRRKTSETAATELAPVVETKEVNVATTEVAIATEEKKPSTIDETVVPQTPSESPNANATDERDEDADDEDDEDEDDEPIICEVVTASTQPARSSIQRPQVTHVIQAKGAIVTIPKRIPPPLPMRSPARASRGSKSEYGDLSSLKSPTRNSFLSIASRPDEATSPAETPTSSIDETFATPEPAHTKETPLTHMQRPASPRHTKNSSSVCTAVAVNTTITTRTSLSLSQEDENSSPSPLPVPPTPQTLEPGSSADDDSEREPTTPQTAETDFDTASEHQADVVKGGKTAAAETVVVVVAAPVV</sequence>
<accession>A0AAN7A1S3</accession>
<feature type="compositionally biased region" description="Polar residues" evidence="1">
    <location>
        <begin position="637"/>
        <end position="646"/>
    </location>
</feature>
<feature type="compositionally biased region" description="Polar residues" evidence="1">
    <location>
        <begin position="519"/>
        <end position="531"/>
    </location>
</feature>
<dbReference type="CDD" id="cd11524">
    <property type="entry name" value="SYLF"/>
    <property type="match status" value="1"/>
</dbReference>
<protein>
    <recommendedName>
        <fullName evidence="2">Ysc84 actin-binding domain-containing protein</fullName>
    </recommendedName>
</protein>
<evidence type="ECO:0000259" key="2">
    <source>
        <dbReference type="Pfam" id="PF04366"/>
    </source>
</evidence>
<proteinExistence type="predicted"/>
<organism evidence="3 4">
    <name type="scientific">Chaetomidium leptoderma</name>
    <dbReference type="NCBI Taxonomy" id="669021"/>
    <lineage>
        <taxon>Eukaryota</taxon>
        <taxon>Fungi</taxon>
        <taxon>Dikarya</taxon>
        <taxon>Ascomycota</taxon>
        <taxon>Pezizomycotina</taxon>
        <taxon>Sordariomycetes</taxon>
        <taxon>Sordariomycetidae</taxon>
        <taxon>Sordariales</taxon>
        <taxon>Chaetomiaceae</taxon>
        <taxon>Chaetomidium</taxon>
    </lineage>
</organism>
<feature type="region of interest" description="Disordered" evidence="1">
    <location>
        <begin position="588"/>
        <end position="680"/>
    </location>
</feature>
<comment type="caution">
    <text evidence="3">The sequence shown here is derived from an EMBL/GenBank/DDBJ whole genome shotgun (WGS) entry which is preliminary data.</text>
</comment>
<dbReference type="PANTHER" id="PTHR15629:SF8">
    <property type="entry name" value="DUF500 DOMAIN PROTEIN (AFU_ORTHOLOGUE AFUA_5G07310)"/>
    <property type="match status" value="1"/>
</dbReference>
<feature type="region of interest" description="Disordered" evidence="1">
    <location>
        <begin position="693"/>
        <end position="760"/>
    </location>
</feature>
<evidence type="ECO:0000313" key="4">
    <source>
        <dbReference type="Proteomes" id="UP001302745"/>
    </source>
</evidence>
<evidence type="ECO:0000256" key="1">
    <source>
        <dbReference type="SAM" id="MobiDB-lite"/>
    </source>
</evidence>
<reference evidence="3" key="1">
    <citation type="journal article" date="2023" name="Mol. Phylogenet. Evol.">
        <title>Genome-scale phylogeny and comparative genomics of the fungal order Sordariales.</title>
        <authorList>
            <person name="Hensen N."/>
            <person name="Bonometti L."/>
            <person name="Westerberg I."/>
            <person name="Brannstrom I.O."/>
            <person name="Guillou S."/>
            <person name="Cros-Aarteil S."/>
            <person name="Calhoun S."/>
            <person name="Haridas S."/>
            <person name="Kuo A."/>
            <person name="Mondo S."/>
            <person name="Pangilinan J."/>
            <person name="Riley R."/>
            <person name="LaButti K."/>
            <person name="Andreopoulos B."/>
            <person name="Lipzen A."/>
            <person name="Chen C."/>
            <person name="Yan M."/>
            <person name="Daum C."/>
            <person name="Ng V."/>
            <person name="Clum A."/>
            <person name="Steindorff A."/>
            <person name="Ohm R.A."/>
            <person name="Martin F."/>
            <person name="Silar P."/>
            <person name="Natvig D.O."/>
            <person name="Lalanne C."/>
            <person name="Gautier V."/>
            <person name="Ament-Velasquez S.L."/>
            <person name="Kruys A."/>
            <person name="Hutchinson M.I."/>
            <person name="Powell A.J."/>
            <person name="Barry K."/>
            <person name="Miller A.N."/>
            <person name="Grigoriev I.V."/>
            <person name="Debuchy R."/>
            <person name="Gladieux P."/>
            <person name="Hiltunen Thoren M."/>
            <person name="Johannesson H."/>
        </authorList>
    </citation>
    <scope>NUCLEOTIDE SEQUENCE</scope>
    <source>
        <strain evidence="3">CBS 538.74</strain>
    </source>
</reference>